<dbReference type="EMBL" id="JAUEPU010000022">
    <property type="protein sequence ID" value="KAK0493969.1"/>
    <property type="molecule type" value="Genomic_DNA"/>
</dbReference>
<proteinExistence type="predicted"/>
<protein>
    <submittedName>
        <fullName evidence="1">Uncharacterized protein</fullName>
    </submittedName>
</protein>
<evidence type="ECO:0000313" key="2">
    <source>
        <dbReference type="Proteomes" id="UP001175228"/>
    </source>
</evidence>
<dbReference type="AlphaFoldDB" id="A0AA39Q2C0"/>
<sequence>MTDQCTLDINGNLKSPSKINFYHNADDNVPMAGPEAAPEPQTSVINFEQNLFTVDSVQDVVKPGDEVHSQTFYTFPQSSSLIRQIGTMPDCHIPTQERQVE</sequence>
<gene>
    <name evidence="1" type="ORF">EDD18DRAFT_1107486</name>
</gene>
<reference evidence="1" key="1">
    <citation type="submission" date="2023-06" db="EMBL/GenBank/DDBJ databases">
        <authorList>
            <consortium name="Lawrence Berkeley National Laboratory"/>
            <person name="Ahrendt S."/>
            <person name="Sahu N."/>
            <person name="Indic B."/>
            <person name="Wong-Bajracharya J."/>
            <person name="Merenyi Z."/>
            <person name="Ke H.-M."/>
            <person name="Monk M."/>
            <person name="Kocsube S."/>
            <person name="Drula E."/>
            <person name="Lipzen A."/>
            <person name="Balint B."/>
            <person name="Henrissat B."/>
            <person name="Andreopoulos B."/>
            <person name="Martin F.M."/>
            <person name="Harder C.B."/>
            <person name="Rigling D."/>
            <person name="Ford K.L."/>
            <person name="Foster G.D."/>
            <person name="Pangilinan J."/>
            <person name="Papanicolaou A."/>
            <person name="Barry K."/>
            <person name="LaButti K."/>
            <person name="Viragh M."/>
            <person name="Koriabine M."/>
            <person name="Yan M."/>
            <person name="Riley R."/>
            <person name="Champramary S."/>
            <person name="Plett K.L."/>
            <person name="Tsai I.J."/>
            <person name="Slot J."/>
            <person name="Sipos G."/>
            <person name="Plett J."/>
            <person name="Nagy L.G."/>
            <person name="Grigoriev I.V."/>
        </authorList>
    </citation>
    <scope>NUCLEOTIDE SEQUENCE</scope>
    <source>
        <strain evidence="1">HWK02</strain>
    </source>
</reference>
<dbReference type="Proteomes" id="UP001175228">
    <property type="component" value="Unassembled WGS sequence"/>
</dbReference>
<comment type="caution">
    <text evidence="1">The sequence shown here is derived from an EMBL/GenBank/DDBJ whole genome shotgun (WGS) entry which is preliminary data.</text>
</comment>
<evidence type="ECO:0000313" key="1">
    <source>
        <dbReference type="EMBL" id="KAK0493969.1"/>
    </source>
</evidence>
<organism evidence="1 2">
    <name type="scientific">Armillaria luteobubalina</name>
    <dbReference type="NCBI Taxonomy" id="153913"/>
    <lineage>
        <taxon>Eukaryota</taxon>
        <taxon>Fungi</taxon>
        <taxon>Dikarya</taxon>
        <taxon>Basidiomycota</taxon>
        <taxon>Agaricomycotina</taxon>
        <taxon>Agaricomycetes</taxon>
        <taxon>Agaricomycetidae</taxon>
        <taxon>Agaricales</taxon>
        <taxon>Marasmiineae</taxon>
        <taxon>Physalacriaceae</taxon>
        <taxon>Armillaria</taxon>
    </lineage>
</organism>
<keyword evidence="2" id="KW-1185">Reference proteome</keyword>
<name>A0AA39Q2C0_9AGAR</name>
<accession>A0AA39Q2C0</accession>